<evidence type="ECO:0000313" key="1">
    <source>
        <dbReference type="EMBL" id="CRZ06517.1"/>
    </source>
</evidence>
<accession>A0A0H5QXQ0</accession>
<dbReference type="AlphaFoldDB" id="A0A0H5QXQ0"/>
<protein>
    <submittedName>
        <fullName evidence="1">Uncharacterized protein</fullName>
    </submittedName>
</protein>
<organism evidence="1">
    <name type="scientific">Spongospora subterranea</name>
    <dbReference type="NCBI Taxonomy" id="70186"/>
    <lineage>
        <taxon>Eukaryota</taxon>
        <taxon>Sar</taxon>
        <taxon>Rhizaria</taxon>
        <taxon>Endomyxa</taxon>
        <taxon>Phytomyxea</taxon>
        <taxon>Plasmodiophorida</taxon>
        <taxon>Plasmodiophoridae</taxon>
        <taxon>Spongospora</taxon>
    </lineage>
</organism>
<dbReference type="EMBL" id="HACM01006075">
    <property type="protein sequence ID" value="CRZ06517.1"/>
    <property type="molecule type" value="Transcribed_RNA"/>
</dbReference>
<reference evidence="1" key="1">
    <citation type="submission" date="2015-04" db="EMBL/GenBank/DDBJ databases">
        <title>The genome sequence of the plant pathogenic Rhizarian Plasmodiophora brassicae reveals insights in its biotrophic life cycle and the origin of chitin synthesis.</title>
        <authorList>
            <person name="Schwelm A."/>
            <person name="Fogelqvist J."/>
            <person name="Knaust A."/>
            <person name="Julke S."/>
            <person name="Lilja T."/>
            <person name="Dhandapani V."/>
            <person name="Bonilla-Rosso G."/>
            <person name="Karlsson M."/>
            <person name="Shevchenko A."/>
            <person name="Choi S.R."/>
            <person name="Kim H.G."/>
            <person name="Park J.Y."/>
            <person name="Lim Y.P."/>
            <person name="Ludwig-Muller J."/>
            <person name="Dixelius C."/>
        </authorList>
    </citation>
    <scope>NUCLEOTIDE SEQUENCE</scope>
    <source>
        <tissue evidence="1">Potato root galls</tissue>
    </source>
</reference>
<name>A0A0H5QXQ0_9EUKA</name>
<sequence length="113" mass="13335">MVHLDDVKVEHCMVNEEGQQKGCRTILQERGLWPSRYLRQYCNYSYNGLVAMLPEALASVSKATIRRHARKCFRYMDAYSMKNGQYLSMKQVEFAVRKYRRHRSVPNSILSEL</sequence>
<proteinExistence type="predicted"/>